<proteinExistence type="predicted"/>
<dbReference type="KEGG" id="ccp:CHC_T00003640001"/>
<gene>
    <name evidence="1" type="ORF">CHC_T00003640001</name>
</gene>
<name>R7Q9I9_CHOCR</name>
<evidence type="ECO:0000313" key="2">
    <source>
        <dbReference type="Proteomes" id="UP000012073"/>
    </source>
</evidence>
<protein>
    <submittedName>
        <fullName evidence="1">Uncharacterized protein</fullName>
    </submittedName>
</protein>
<accession>R7Q9I9</accession>
<sequence length="40" mass="4565">MPHSSGFAICTYYITEMAFVSCKVCLLYCSCPYVTQINNY</sequence>
<organism evidence="1 2">
    <name type="scientific">Chondrus crispus</name>
    <name type="common">Carrageen Irish moss</name>
    <name type="synonym">Polymorpha crispa</name>
    <dbReference type="NCBI Taxonomy" id="2769"/>
    <lineage>
        <taxon>Eukaryota</taxon>
        <taxon>Rhodophyta</taxon>
        <taxon>Florideophyceae</taxon>
        <taxon>Rhodymeniophycidae</taxon>
        <taxon>Gigartinales</taxon>
        <taxon>Gigartinaceae</taxon>
        <taxon>Chondrus</taxon>
    </lineage>
</organism>
<dbReference type="Proteomes" id="UP000012073">
    <property type="component" value="Unassembled WGS sequence"/>
</dbReference>
<reference evidence="2" key="1">
    <citation type="journal article" date="2013" name="Proc. Natl. Acad. Sci. U.S.A.">
        <title>Genome structure and metabolic features in the red seaweed Chondrus crispus shed light on evolution of the Archaeplastida.</title>
        <authorList>
            <person name="Collen J."/>
            <person name="Porcel B."/>
            <person name="Carre W."/>
            <person name="Ball S.G."/>
            <person name="Chaparro C."/>
            <person name="Tonon T."/>
            <person name="Barbeyron T."/>
            <person name="Michel G."/>
            <person name="Noel B."/>
            <person name="Valentin K."/>
            <person name="Elias M."/>
            <person name="Artiguenave F."/>
            <person name="Arun A."/>
            <person name="Aury J.M."/>
            <person name="Barbosa-Neto J.F."/>
            <person name="Bothwell J.H."/>
            <person name="Bouget F.Y."/>
            <person name="Brillet L."/>
            <person name="Cabello-Hurtado F."/>
            <person name="Capella-Gutierrez S."/>
            <person name="Charrier B."/>
            <person name="Cladiere L."/>
            <person name="Cock J.M."/>
            <person name="Coelho S.M."/>
            <person name="Colleoni C."/>
            <person name="Czjzek M."/>
            <person name="Da Silva C."/>
            <person name="Delage L."/>
            <person name="Denoeud F."/>
            <person name="Deschamps P."/>
            <person name="Dittami S.M."/>
            <person name="Gabaldon T."/>
            <person name="Gachon C.M."/>
            <person name="Groisillier A."/>
            <person name="Herve C."/>
            <person name="Jabbari K."/>
            <person name="Katinka M."/>
            <person name="Kloareg B."/>
            <person name="Kowalczyk N."/>
            <person name="Labadie K."/>
            <person name="Leblanc C."/>
            <person name="Lopez P.J."/>
            <person name="McLachlan D.H."/>
            <person name="Meslet-Cladiere L."/>
            <person name="Moustafa A."/>
            <person name="Nehr Z."/>
            <person name="Nyvall Collen P."/>
            <person name="Panaud O."/>
            <person name="Partensky F."/>
            <person name="Poulain J."/>
            <person name="Rensing S.A."/>
            <person name="Rousvoal S."/>
            <person name="Samson G."/>
            <person name="Symeonidi A."/>
            <person name="Weissenbach J."/>
            <person name="Zambounis A."/>
            <person name="Wincker P."/>
            <person name="Boyen C."/>
        </authorList>
    </citation>
    <scope>NUCLEOTIDE SEQUENCE [LARGE SCALE GENOMIC DNA]</scope>
    <source>
        <strain evidence="2">cv. Stackhouse</strain>
    </source>
</reference>
<dbReference type="EMBL" id="HG001706">
    <property type="protein sequence ID" value="CDF34724.1"/>
    <property type="molecule type" value="Genomic_DNA"/>
</dbReference>
<dbReference type="AlphaFoldDB" id="R7Q9I9"/>
<dbReference type="Gramene" id="CDF34724">
    <property type="protein sequence ID" value="CDF34724"/>
    <property type="gene ID" value="CHC_T00003640001"/>
</dbReference>
<keyword evidence="2" id="KW-1185">Reference proteome</keyword>
<dbReference type="GeneID" id="17322373"/>
<dbReference type="RefSeq" id="XP_005714543.1">
    <property type="nucleotide sequence ID" value="XM_005714486.1"/>
</dbReference>
<evidence type="ECO:0000313" key="1">
    <source>
        <dbReference type="EMBL" id="CDF34724.1"/>
    </source>
</evidence>